<reference evidence="2 3" key="1">
    <citation type="submission" date="2018-06" db="EMBL/GenBank/DDBJ databases">
        <authorList>
            <consortium name="Pathogen Informatics"/>
            <person name="Doyle S."/>
        </authorList>
    </citation>
    <scope>NUCLEOTIDE SEQUENCE [LARGE SCALE GENOMIC DNA]</scope>
    <source>
        <strain evidence="2 3">NCTC13184</strain>
    </source>
</reference>
<dbReference type="EMBL" id="UGRU01000001">
    <property type="protein sequence ID" value="SUA42640.1"/>
    <property type="molecule type" value="Genomic_DNA"/>
</dbReference>
<accession>A0A378WMW6</accession>
<gene>
    <name evidence="2" type="ORF">NCTC13184_01997</name>
</gene>
<feature type="region of interest" description="Disordered" evidence="1">
    <location>
        <begin position="22"/>
        <end position="44"/>
    </location>
</feature>
<evidence type="ECO:0000256" key="1">
    <source>
        <dbReference type="SAM" id="MobiDB-lite"/>
    </source>
</evidence>
<sequence>MGATGEGGTERSQLPLRAQCLDAPGKFGEPGPSARAEDGTHGLDHLGWECDRRSGRSRHGLSLAEGGGAAQADYRLSLGIPGDVPRRVAMVGL</sequence>
<evidence type="ECO:0000313" key="3">
    <source>
        <dbReference type="Proteomes" id="UP000255082"/>
    </source>
</evidence>
<feature type="compositionally biased region" description="Basic and acidic residues" evidence="1">
    <location>
        <begin position="35"/>
        <end position="44"/>
    </location>
</feature>
<proteinExistence type="predicted"/>
<dbReference type="AlphaFoldDB" id="A0A378WMW6"/>
<evidence type="ECO:0000313" key="2">
    <source>
        <dbReference type="EMBL" id="SUA42640.1"/>
    </source>
</evidence>
<name>A0A378WMW6_9NOCA</name>
<protein>
    <submittedName>
        <fullName evidence="2">Uncharacterized protein</fullName>
    </submittedName>
</protein>
<dbReference type="Proteomes" id="UP000255082">
    <property type="component" value="Unassembled WGS sequence"/>
</dbReference>
<organism evidence="2 3">
    <name type="scientific">Nocardia africana</name>
    <dbReference type="NCBI Taxonomy" id="134964"/>
    <lineage>
        <taxon>Bacteria</taxon>
        <taxon>Bacillati</taxon>
        <taxon>Actinomycetota</taxon>
        <taxon>Actinomycetes</taxon>
        <taxon>Mycobacteriales</taxon>
        <taxon>Nocardiaceae</taxon>
        <taxon>Nocardia</taxon>
    </lineage>
</organism>